<dbReference type="EMBL" id="SRLO01006335">
    <property type="protein sequence ID" value="TNN28868.1"/>
    <property type="molecule type" value="Genomic_DNA"/>
</dbReference>
<evidence type="ECO:0000313" key="3">
    <source>
        <dbReference type="Proteomes" id="UP000314294"/>
    </source>
</evidence>
<name>A0A4Z2EJC0_9TELE</name>
<evidence type="ECO:0000256" key="1">
    <source>
        <dbReference type="SAM" id="MobiDB-lite"/>
    </source>
</evidence>
<dbReference type="AlphaFoldDB" id="A0A4Z2EJC0"/>
<gene>
    <name evidence="2" type="ORF">EYF80_060983</name>
</gene>
<feature type="compositionally biased region" description="Basic and acidic residues" evidence="1">
    <location>
        <begin position="14"/>
        <end position="25"/>
    </location>
</feature>
<reference evidence="2 3" key="1">
    <citation type="submission" date="2019-03" db="EMBL/GenBank/DDBJ databases">
        <title>First draft genome of Liparis tanakae, snailfish: a comprehensive survey of snailfish specific genes.</title>
        <authorList>
            <person name="Kim W."/>
            <person name="Song I."/>
            <person name="Jeong J.-H."/>
            <person name="Kim D."/>
            <person name="Kim S."/>
            <person name="Ryu S."/>
            <person name="Song J.Y."/>
            <person name="Lee S.K."/>
        </authorList>
    </citation>
    <scope>NUCLEOTIDE SEQUENCE [LARGE SCALE GENOMIC DNA]</scope>
    <source>
        <tissue evidence="2">Muscle</tissue>
    </source>
</reference>
<protein>
    <submittedName>
        <fullName evidence="2">Uncharacterized protein</fullName>
    </submittedName>
</protein>
<keyword evidence="3" id="KW-1185">Reference proteome</keyword>
<evidence type="ECO:0000313" key="2">
    <source>
        <dbReference type="EMBL" id="TNN28868.1"/>
    </source>
</evidence>
<organism evidence="2 3">
    <name type="scientific">Liparis tanakae</name>
    <name type="common">Tanaka's snailfish</name>
    <dbReference type="NCBI Taxonomy" id="230148"/>
    <lineage>
        <taxon>Eukaryota</taxon>
        <taxon>Metazoa</taxon>
        <taxon>Chordata</taxon>
        <taxon>Craniata</taxon>
        <taxon>Vertebrata</taxon>
        <taxon>Euteleostomi</taxon>
        <taxon>Actinopterygii</taxon>
        <taxon>Neopterygii</taxon>
        <taxon>Teleostei</taxon>
        <taxon>Neoteleostei</taxon>
        <taxon>Acanthomorphata</taxon>
        <taxon>Eupercaria</taxon>
        <taxon>Perciformes</taxon>
        <taxon>Cottioidei</taxon>
        <taxon>Cottales</taxon>
        <taxon>Liparidae</taxon>
        <taxon>Liparis</taxon>
    </lineage>
</organism>
<proteinExistence type="predicted"/>
<feature type="region of interest" description="Disordered" evidence="1">
    <location>
        <begin position="1"/>
        <end position="55"/>
    </location>
</feature>
<dbReference type="Proteomes" id="UP000314294">
    <property type="component" value="Unassembled WGS sequence"/>
</dbReference>
<accession>A0A4Z2EJC0</accession>
<sequence length="77" mass="8623">MGRPEVTEVTETTTWKDSEAKDVSREQTLLSLNPLGKEEDPPGPEVTRGHGGHGGHGASLWFQDLVFFLTWEQITMR</sequence>
<comment type="caution">
    <text evidence="2">The sequence shown here is derived from an EMBL/GenBank/DDBJ whole genome shotgun (WGS) entry which is preliminary data.</text>
</comment>